<name>A0A4Q2M088_9MICO</name>
<dbReference type="EMBL" id="JACCBI010000001">
    <property type="protein sequence ID" value="NYD67011.1"/>
    <property type="molecule type" value="Genomic_DNA"/>
</dbReference>
<dbReference type="GO" id="GO:0008483">
    <property type="term" value="F:transaminase activity"/>
    <property type="evidence" value="ECO:0007669"/>
    <property type="project" value="UniProtKB-KW"/>
</dbReference>
<comment type="caution">
    <text evidence="5">The sequence shown here is derived from an EMBL/GenBank/DDBJ whole genome shotgun (WGS) entry which is preliminary data.</text>
</comment>
<keyword evidence="5" id="KW-0808">Transferase</keyword>
<dbReference type="PANTHER" id="PTHR43094">
    <property type="entry name" value="AMINOTRANSFERASE"/>
    <property type="match status" value="1"/>
</dbReference>
<evidence type="ECO:0000313" key="8">
    <source>
        <dbReference type="Proteomes" id="UP000581087"/>
    </source>
</evidence>
<dbReference type="SUPFAM" id="SSF53335">
    <property type="entry name" value="S-adenosyl-L-methionine-dependent methyltransferases"/>
    <property type="match status" value="1"/>
</dbReference>
<dbReference type="OrthoDB" id="9801052at2"/>
<dbReference type="Gene3D" id="3.90.1150.10">
    <property type="entry name" value="Aspartate Aminotransferase, domain 1"/>
    <property type="match status" value="1"/>
</dbReference>
<keyword evidence="7" id="KW-1185">Reference proteome</keyword>
<dbReference type="Gene3D" id="3.40.50.150">
    <property type="entry name" value="Vaccinia Virus protein VP39"/>
    <property type="match status" value="1"/>
</dbReference>
<dbReference type="EMBL" id="SDPM01000011">
    <property type="protein sequence ID" value="RXZ85255.1"/>
    <property type="molecule type" value="Genomic_DNA"/>
</dbReference>
<dbReference type="Proteomes" id="UP000292686">
    <property type="component" value="Unassembled WGS sequence"/>
</dbReference>
<dbReference type="GO" id="GO:0030170">
    <property type="term" value="F:pyridoxal phosphate binding"/>
    <property type="evidence" value="ECO:0007669"/>
    <property type="project" value="InterPro"/>
</dbReference>
<dbReference type="InterPro" id="IPR029063">
    <property type="entry name" value="SAM-dependent_MTases_sf"/>
</dbReference>
<dbReference type="InterPro" id="IPR015421">
    <property type="entry name" value="PyrdxlP-dep_Trfase_major"/>
</dbReference>
<reference evidence="5 7" key="1">
    <citation type="submission" date="2019-01" db="EMBL/GenBank/DDBJ databases">
        <title>Agromyces.</title>
        <authorList>
            <person name="Li J."/>
        </authorList>
    </citation>
    <scope>NUCLEOTIDE SEQUENCE [LARGE SCALE GENOMIC DNA]</scope>
    <source>
        <strain evidence="5 7">DSM 23870</strain>
    </source>
</reference>
<dbReference type="InterPro" id="IPR049704">
    <property type="entry name" value="Aminotrans_3_PPA_site"/>
</dbReference>
<sequence length="662" mass="71160">MTDLLGDPVARYAGESLYSGRGAVVYDDLVRRDSAELREFIGLVRGKRWRVLEIAAGSGRVTLPLVPFVAELVAVDISTDLLDLLDERARTELDDDLAQRLTLVAADVRQGVPEHASGFDAVVIPTASITLFDAAERAALLTRLLTRLRPGGTIALTVRTPHLAGERREIEVDEGLRIVEESDEATGRHRSTVFERGGAGRWAAYSVDSFVLPPALAVAELERAGFEAIERRRIRRDAAGEYEFLTARVAELRSPYIEFFTPSSAWGRLEAVRATGVRVEFADGSEALCATSGLWNANLGYGNPAVAAAIDGANREASTLPLFRRGSSYARLAAERLLDFTGRDRFDAVLYSTSGSSALDAAIKLSRHLHQVGGDPARKRILSFRGSYHGMTMSAMSLTGAAIGQGPYAVDERWSVRIDHDDLDALAVVLDRFGTSIAAVILEPVLGSGALPVPAAMIDALGVAADVHGFLVVADEVATGFHRTGPRFASDEWHRAPDLLVTSKALTNGTSAAAAILLARGPADVLRSDENWFWHGETQAGSPQSCAAIIATIDEFERQDVAASAARVARRLGRYLDGVAARSTRAESVGVGSFRALHLVGRDGTPLGGAEVTELVELYRSYGVLVQPGPCAVQFVPALTYSDTDLDELERRSDLAIDEFLA</sequence>
<dbReference type="AlphaFoldDB" id="A0A4Q2M088"/>
<dbReference type="Gene3D" id="3.40.640.10">
    <property type="entry name" value="Type I PLP-dependent aspartate aminotransferase-like (Major domain)"/>
    <property type="match status" value="1"/>
</dbReference>
<accession>A0A4Q2M088</accession>
<dbReference type="EMBL" id="SDPM01000010">
    <property type="protein sequence ID" value="RXZ85363.1"/>
    <property type="molecule type" value="Genomic_DNA"/>
</dbReference>
<dbReference type="InterPro" id="IPR005814">
    <property type="entry name" value="Aminotrans_3"/>
</dbReference>
<dbReference type="InterPro" id="IPR015424">
    <property type="entry name" value="PyrdxlP-dep_Trfase"/>
</dbReference>
<dbReference type="GO" id="GO:0008168">
    <property type="term" value="F:methyltransferase activity"/>
    <property type="evidence" value="ECO:0007669"/>
    <property type="project" value="UniProtKB-KW"/>
</dbReference>
<dbReference type="SUPFAM" id="SSF53383">
    <property type="entry name" value="PLP-dependent transferases"/>
    <property type="match status" value="1"/>
</dbReference>
<keyword evidence="5" id="KW-0032">Aminotransferase</keyword>
<keyword evidence="2" id="KW-0663">Pyridoxal phosphate</keyword>
<dbReference type="PANTHER" id="PTHR43094:SF1">
    <property type="entry name" value="AMINOTRANSFERASE CLASS-III"/>
    <property type="match status" value="1"/>
</dbReference>
<reference evidence="4 8" key="2">
    <citation type="submission" date="2020-07" db="EMBL/GenBank/DDBJ databases">
        <title>Sequencing the genomes of 1000 actinobacteria strains.</title>
        <authorList>
            <person name="Klenk H.-P."/>
        </authorList>
    </citation>
    <scope>NUCLEOTIDE SEQUENCE [LARGE SCALE GENOMIC DNA]</scope>
    <source>
        <strain evidence="4 8">DSM 23870</strain>
    </source>
</reference>
<comment type="similarity">
    <text evidence="1">Belongs to the class-III pyridoxal-phosphate-dependent aminotransferase family.</text>
</comment>
<dbReference type="GO" id="GO:0032259">
    <property type="term" value="P:methylation"/>
    <property type="evidence" value="ECO:0007669"/>
    <property type="project" value="UniProtKB-KW"/>
</dbReference>
<dbReference type="Pfam" id="PF13649">
    <property type="entry name" value="Methyltransf_25"/>
    <property type="match status" value="1"/>
</dbReference>
<evidence type="ECO:0000259" key="3">
    <source>
        <dbReference type="Pfam" id="PF13649"/>
    </source>
</evidence>
<dbReference type="Proteomes" id="UP000581087">
    <property type="component" value="Unassembled WGS sequence"/>
</dbReference>
<dbReference type="Pfam" id="PF00202">
    <property type="entry name" value="Aminotran_3"/>
    <property type="match status" value="1"/>
</dbReference>
<evidence type="ECO:0000256" key="2">
    <source>
        <dbReference type="ARBA" id="ARBA00022898"/>
    </source>
</evidence>
<protein>
    <submittedName>
        <fullName evidence="4">Adenosylmethionine-8-amino-7-oxononanoate aminotransferase/SAM-dependent methyltransferase</fullName>
    </submittedName>
    <submittedName>
        <fullName evidence="5">Aminotransferase class III-fold pyridoxal phosphate-dependent enzyme</fullName>
    </submittedName>
</protein>
<evidence type="ECO:0000313" key="4">
    <source>
        <dbReference type="EMBL" id="NYD67011.1"/>
    </source>
</evidence>
<evidence type="ECO:0000313" key="7">
    <source>
        <dbReference type="Proteomes" id="UP000292686"/>
    </source>
</evidence>
<dbReference type="RefSeq" id="WP_129176853.1">
    <property type="nucleotide sequence ID" value="NZ_JACCBI010000001.1"/>
</dbReference>
<evidence type="ECO:0000256" key="1">
    <source>
        <dbReference type="ARBA" id="ARBA00008954"/>
    </source>
</evidence>
<dbReference type="InterPro" id="IPR015422">
    <property type="entry name" value="PyrdxlP-dep_Trfase_small"/>
</dbReference>
<feature type="domain" description="Methyltransferase" evidence="3">
    <location>
        <begin position="51"/>
        <end position="152"/>
    </location>
</feature>
<organism evidence="5 7">
    <name type="scientific">Agromyces atrinae</name>
    <dbReference type="NCBI Taxonomy" id="592376"/>
    <lineage>
        <taxon>Bacteria</taxon>
        <taxon>Bacillati</taxon>
        <taxon>Actinomycetota</taxon>
        <taxon>Actinomycetes</taxon>
        <taxon>Micrococcales</taxon>
        <taxon>Microbacteriaceae</taxon>
        <taxon>Agromyces</taxon>
    </lineage>
</organism>
<proteinExistence type="inferred from homology"/>
<dbReference type="PROSITE" id="PS00600">
    <property type="entry name" value="AA_TRANSFER_CLASS_3"/>
    <property type="match status" value="1"/>
</dbReference>
<keyword evidence="4" id="KW-0489">Methyltransferase</keyword>
<evidence type="ECO:0000313" key="5">
    <source>
        <dbReference type="EMBL" id="RXZ85255.1"/>
    </source>
</evidence>
<evidence type="ECO:0000313" key="6">
    <source>
        <dbReference type="EMBL" id="RXZ85363.1"/>
    </source>
</evidence>
<dbReference type="InterPro" id="IPR041698">
    <property type="entry name" value="Methyltransf_25"/>
</dbReference>
<gene>
    <name evidence="4" type="ORF">BJ972_001530</name>
    <name evidence="6" type="ORF">ESP50_15645</name>
    <name evidence="5" type="ORF">ESP50_16240</name>
</gene>
<dbReference type="CDD" id="cd02440">
    <property type="entry name" value="AdoMet_MTases"/>
    <property type="match status" value="1"/>
</dbReference>